<dbReference type="SUPFAM" id="SSF51338">
    <property type="entry name" value="Composite domain of metallo-dependent hydrolases"/>
    <property type="match status" value="1"/>
</dbReference>
<evidence type="ECO:0000313" key="4">
    <source>
        <dbReference type="Proteomes" id="UP000460416"/>
    </source>
</evidence>
<dbReference type="InterPro" id="IPR011059">
    <property type="entry name" value="Metal-dep_hydrolase_composite"/>
</dbReference>
<dbReference type="InterPro" id="IPR032466">
    <property type="entry name" value="Metal_Hydrolase"/>
</dbReference>
<accession>A0A7K1LTS5</accession>
<dbReference type="Proteomes" id="UP000460416">
    <property type="component" value="Unassembled WGS sequence"/>
</dbReference>
<feature type="domain" description="Amidohydrolase-related" evidence="2">
    <location>
        <begin position="77"/>
        <end position="465"/>
    </location>
</feature>
<evidence type="ECO:0000313" key="3">
    <source>
        <dbReference type="EMBL" id="MUP43900.1"/>
    </source>
</evidence>
<gene>
    <name evidence="3" type="ORF">FLP08_15065</name>
</gene>
<dbReference type="SUPFAM" id="SSF51556">
    <property type="entry name" value="Metallo-dependent hydrolases"/>
    <property type="match status" value="1"/>
</dbReference>
<feature type="signal peptide" evidence="1">
    <location>
        <begin position="1"/>
        <end position="23"/>
    </location>
</feature>
<organism evidence="3 4">
    <name type="scientific">Christiangramia aestuarii</name>
    <dbReference type="NCBI Taxonomy" id="1028746"/>
    <lineage>
        <taxon>Bacteria</taxon>
        <taxon>Pseudomonadati</taxon>
        <taxon>Bacteroidota</taxon>
        <taxon>Flavobacteriia</taxon>
        <taxon>Flavobacteriales</taxon>
        <taxon>Flavobacteriaceae</taxon>
        <taxon>Christiangramia</taxon>
    </lineage>
</organism>
<evidence type="ECO:0000259" key="2">
    <source>
        <dbReference type="Pfam" id="PF01979"/>
    </source>
</evidence>
<sequence>MKSITTIFSLTLILGLTFQVSIAQTTAIKNVTIIDVLEGVAKPNMTVIINGEKILAVNQTKITPSTDFRVIDGTGKYLIPGLWDMHMHNVSDTIEAIPWDFYYPDSKEKDMRKLYMPIALAFGVTGVRELSGGLKTLELKQQINSGEILGPHMVVGSPLLDGPNPLFPTHQVIAINGTEKAKDVVTKLHKQGFDFLKTYSFLSAESYRAIHERALELGMEVSGEIPISVSVWEAVELGHRTIEHMTGIELACSDQEKELRKKYIARINNLNTDPTSEDRLDIWNKSEWEPLETLNSNLCQKLHNYLAENNTYIVPTLLIQHMASHFNDPRLENNQNLKNLYPWFADLTPIANQFDPKRRLKKIHDYRLKIISNLNDAGVNILAGSDTNAGYTLHLELELLVKGGLPPIDALRAATIEPARYLKREMEIGSVTPGKIADLVLLNANPLQDISNTQKIETVIFKGNLLDRSKLDRMLNQLENKAKKWED</sequence>
<dbReference type="EMBL" id="VJVW01000009">
    <property type="protein sequence ID" value="MUP43900.1"/>
    <property type="molecule type" value="Genomic_DNA"/>
</dbReference>
<keyword evidence="3" id="KW-0378">Hydrolase</keyword>
<protein>
    <submittedName>
        <fullName evidence="3">Amidohydrolase family protein</fullName>
    </submittedName>
</protein>
<comment type="caution">
    <text evidence="3">The sequence shown here is derived from an EMBL/GenBank/DDBJ whole genome shotgun (WGS) entry which is preliminary data.</text>
</comment>
<dbReference type="GO" id="GO:0016810">
    <property type="term" value="F:hydrolase activity, acting on carbon-nitrogen (but not peptide) bonds"/>
    <property type="evidence" value="ECO:0007669"/>
    <property type="project" value="InterPro"/>
</dbReference>
<dbReference type="Gene3D" id="2.30.40.10">
    <property type="entry name" value="Urease, subunit C, domain 1"/>
    <property type="match status" value="1"/>
</dbReference>
<dbReference type="RefSeq" id="WP_156277978.1">
    <property type="nucleotide sequence ID" value="NZ_BAABGI010000007.1"/>
</dbReference>
<evidence type="ECO:0000256" key="1">
    <source>
        <dbReference type="SAM" id="SignalP"/>
    </source>
</evidence>
<dbReference type="PANTHER" id="PTHR43135">
    <property type="entry name" value="ALPHA-D-RIBOSE 1-METHYLPHOSPHONATE 5-TRIPHOSPHATE DIPHOSPHATASE"/>
    <property type="match status" value="1"/>
</dbReference>
<dbReference type="InterPro" id="IPR051781">
    <property type="entry name" value="Metallo-dep_Hydrolase"/>
</dbReference>
<dbReference type="AlphaFoldDB" id="A0A7K1LTS5"/>
<dbReference type="InterPro" id="IPR006680">
    <property type="entry name" value="Amidohydro-rel"/>
</dbReference>
<keyword evidence="4" id="KW-1185">Reference proteome</keyword>
<dbReference type="PANTHER" id="PTHR43135:SF3">
    <property type="entry name" value="ALPHA-D-RIBOSE 1-METHYLPHOSPHONATE 5-TRIPHOSPHATE DIPHOSPHATASE"/>
    <property type="match status" value="1"/>
</dbReference>
<feature type="chain" id="PRO_5029776760" evidence="1">
    <location>
        <begin position="24"/>
        <end position="487"/>
    </location>
</feature>
<dbReference type="Gene3D" id="3.20.20.140">
    <property type="entry name" value="Metal-dependent hydrolases"/>
    <property type="match status" value="1"/>
</dbReference>
<proteinExistence type="predicted"/>
<keyword evidence="1" id="KW-0732">Signal</keyword>
<dbReference type="Pfam" id="PF01979">
    <property type="entry name" value="Amidohydro_1"/>
    <property type="match status" value="1"/>
</dbReference>
<name>A0A7K1LTS5_9FLAO</name>
<reference evidence="3 4" key="1">
    <citation type="submission" date="2019-07" db="EMBL/GenBank/DDBJ databases">
        <title>Gramella aestuarii sp. nov., isolated from a tidal flat, and emended description of Gramella echinicola.</title>
        <authorList>
            <person name="Liu L."/>
        </authorList>
    </citation>
    <scope>NUCLEOTIDE SEQUENCE [LARGE SCALE GENOMIC DNA]</scope>
    <source>
        <strain evidence="3 4">BS12</strain>
    </source>
</reference>
<dbReference type="OrthoDB" id="9815657at2"/>